<accession>A0A4V0YZJ3</accession>
<dbReference type="InterPro" id="IPR000600">
    <property type="entry name" value="ROK"/>
</dbReference>
<dbReference type="SUPFAM" id="SSF53067">
    <property type="entry name" value="Actin-like ATPase domain"/>
    <property type="match status" value="1"/>
</dbReference>
<sequence length="335" mass="36284">MEGSRLLIGVSAGIDRVHSIVVREEAGGMLWLMGEHRYREVLRNPDQTTLVERIRRSVVEAVEDAQVSMDDVAALGVATMGQIDTENGILLLLPRYNLTAIPMRRLLQNYFDLPISLLNIVDAQGIGEHRIGAGKNISNLVYIHVGYHIGSSLLISGQLYKGTGYLGGELGHTIVDIDGPECECGNRGCLDAIASGPAMGKKMRRLVAQGRNSLLKEALMQVPSDVSGAMIADAIDQEDELTIEVVEEAARSFGLGLANIFNLLNPGMVILGGEVINEIDLFFETAVSVAREKYLYRDIKNMSIVRGMLGTTAGAYGAAVYARQALQRKEDAPSS</sequence>
<dbReference type="OrthoDB" id="9796533at2"/>
<dbReference type="EMBL" id="CP035758">
    <property type="protein sequence ID" value="QBD79921.1"/>
    <property type="molecule type" value="Genomic_DNA"/>
</dbReference>
<comment type="similarity">
    <text evidence="1">Belongs to the ROK (NagC/XylR) family.</text>
</comment>
<evidence type="ECO:0000313" key="3">
    <source>
        <dbReference type="Proteomes" id="UP000290365"/>
    </source>
</evidence>
<dbReference type="Pfam" id="PF00480">
    <property type="entry name" value="ROK"/>
    <property type="match status" value="1"/>
</dbReference>
<dbReference type="PANTHER" id="PTHR18964:SF149">
    <property type="entry name" value="BIFUNCTIONAL UDP-N-ACETYLGLUCOSAMINE 2-EPIMERASE_N-ACETYLMANNOSAMINE KINASE"/>
    <property type="match status" value="1"/>
</dbReference>
<dbReference type="Gene3D" id="3.30.420.40">
    <property type="match status" value="2"/>
</dbReference>
<reference evidence="2 3" key="1">
    <citation type="submission" date="2019-01" db="EMBL/GenBank/DDBJ databases">
        <title>Ktedonosporobacter rubrisoli SCAWS-G2.</title>
        <authorList>
            <person name="Huang Y."/>
            <person name="Yan B."/>
        </authorList>
    </citation>
    <scope>NUCLEOTIDE SEQUENCE [LARGE SCALE GENOMIC DNA]</scope>
    <source>
        <strain evidence="2 3">SCAWS-G2</strain>
    </source>
</reference>
<proteinExistence type="inferred from homology"/>
<gene>
    <name evidence="2" type="ORF">EPA93_29645</name>
</gene>
<organism evidence="2 3">
    <name type="scientific">Ktedonosporobacter rubrisoli</name>
    <dbReference type="NCBI Taxonomy" id="2509675"/>
    <lineage>
        <taxon>Bacteria</taxon>
        <taxon>Bacillati</taxon>
        <taxon>Chloroflexota</taxon>
        <taxon>Ktedonobacteria</taxon>
        <taxon>Ktedonobacterales</taxon>
        <taxon>Ktedonosporobacteraceae</taxon>
        <taxon>Ktedonosporobacter</taxon>
    </lineage>
</organism>
<evidence type="ECO:0000313" key="2">
    <source>
        <dbReference type="EMBL" id="QBD79921.1"/>
    </source>
</evidence>
<keyword evidence="3" id="KW-1185">Reference proteome</keyword>
<evidence type="ECO:0000256" key="1">
    <source>
        <dbReference type="ARBA" id="ARBA00006479"/>
    </source>
</evidence>
<protein>
    <submittedName>
        <fullName evidence="2">ROK family protein</fullName>
    </submittedName>
</protein>
<dbReference type="RefSeq" id="WP_129890987.1">
    <property type="nucleotide sequence ID" value="NZ_CP035758.1"/>
</dbReference>
<dbReference type="PANTHER" id="PTHR18964">
    <property type="entry name" value="ROK (REPRESSOR, ORF, KINASE) FAMILY"/>
    <property type="match status" value="1"/>
</dbReference>
<dbReference type="InterPro" id="IPR043129">
    <property type="entry name" value="ATPase_NBD"/>
</dbReference>
<dbReference type="AlphaFoldDB" id="A0A4V0YZJ3"/>
<dbReference type="KEGG" id="kbs:EPA93_29645"/>
<name>A0A4V0YZJ3_KTERU</name>
<dbReference type="Proteomes" id="UP000290365">
    <property type="component" value="Chromosome"/>
</dbReference>